<name>A0ABP5UWI0_9ACTN</name>
<evidence type="ECO:0000256" key="3">
    <source>
        <dbReference type="ARBA" id="ARBA00023082"/>
    </source>
</evidence>
<dbReference type="InterPro" id="IPR014325">
    <property type="entry name" value="RNA_pol_sigma-E_actinobac"/>
</dbReference>
<dbReference type="Gene3D" id="1.10.1740.10">
    <property type="match status" value="1"/>
</dbReference>
<feature type="domain" description="RNA polymerase sigma factor 70 region 4 type 2" evidence="7">
    <location>
        <begin position="103"/>
        <end position="155"/>
    </location>
</feature>
<evidence type="ECO:0000313" key="9">
    <source>
        <dbReference type="Proteomes" id="UP001501444"/>
    </source>
</evidence>
<dbReference type="InterPro" id="IPR013249">
    <property type="entry name" value="RNA_pol_sigma70_r4_t2"/>
</dbReference>
<evidence type="ECO:0000256" key="5">
    <source>
        <dbReference type="ARBA" id="ARBA00023163"/>
    </source>
</evidence>
<gene>
    <name evidence="8" type="ORF">GCM10010170_099300</name>
</gene>
<keyword evidence="9" id="KW-1185">Reference proteome</keyword>
<dbReference type="NCBIfam" id="TIGR02937">
    <property type="entry name" value="sigma70-ECF"/>
    <property type="match status" value="1"/>
</dbReference>
<keyword evidence="4" id="KW-0238">DNA-binding</keyword>
<reference evidence="9" key="1">
    <citation type="journal article" date="2019" name="Int. J. Syst. Evol. Microbiol.">
        <title>The Global Catalogue of Microorganisms (GCM) 10K type strain sequencing project: providing services to taxonomists for standard genome sequencing and annotation.</title>
        <authorList>
            <consortium name="The Broad Institute Genomics Platform"/>
            <consortium name="The Broad Institute Genome Sequencing Center for Infectious Disease"/>
            <person name="Wu L."/>
            <person name="Ma J."/>
        </authorList>
    </citation>
    <scope>NUCLEOTIDE SEQUENCE [LARGE SCALE GENOMIC DNA]</scope>
    <source>
        <strain evidence="9">JCM 3272</strain>
    </source>
</reference>
<keyword evidence="3" id="KW-0731">Sigma factor</keyword>
<keyword evidence="2" id="KW-0805">Transcription regulation</keyword>
<evidence type="ECO:0000313" key="8">
    <source>
        <dbReference type="EMBL" id="GAA2388089.1"/>
    </source>
</evidence>
<dbReference type="InterPro" id="IPR013325">
    <property type="entry name" value="RNA_pol_sigma_r2"/>
</dbReference>
<dbReference type="Proteomes" id="UP001501444">
    <property type="component" value="Unassembled WGS sequence"/>
</dbReference>
<dbReference type="Gene3D" id="1.10.10.10">
    <property type="entry name" value="Winged helix-like DNA-binding domain superfamily/Winged helix DNA-binding domain"/>
    <property type="match status" value="1"/>
</dbReference>
<feature type="domain" description="RNA polymerase sigma-70 region 2" evidence="6">
    <location>
        <begin position="14"/>
        <end position="71"/>
    </location>
</feature>
<proteinExistence type="inferred from homology"/>
<evidence type="ECO:0000256" key="4">
    <source>
        <dbReference type="ARBA" id="ARBA00023125"/>
    </source>
</evidence>
<dbReference type="NCBIfam" id="TIGR02983">
    <property type="entry name" value="SigE-fam_strep"/>
    <property type="match status" value="1"/>
</dbReference>
<comment type="similarity">
    <text evidence="1">Belongs to the sigma-70 factor family. ECF subfamily.</text>
</comment>
<dbReference type="EMBL" id="BAAARV010000110">
    <property type="protein sequence ID" value="GAA2388089.1"/>
    <property type="molecule type" value="Genomic_DNA"/>
</dbReference>
<keyword evidence="5" id="KW-0804">Transcription</keyword>
<dbReference type="PANTHER" id="PTHR43133">
    <property type="entry name" value="RNA POLYMERASE ECF-TYPE SIGMA FACTO"/>
    <property type="match status" value="1"/>
</dbReference>
<dbReference type="Pfam" id="PF08281">
    <property type="entry name" value="Sigma70_r4_2"/>
    <property type="match status" value="1"/>
</dbReference>
<evidence type="ECO:0000256" key="1">
    <source>
        <dbReference type="ARBA" id="ARBA00010641"/>
    </source>
</evidence>
<dbReference type="SUPFAM" id="SSF88659">
    <property type="entry name" value="Sigma3 and sigma4 domains of RNA polymerase sigma factors"/>
    <property type="match status" value="1"/>
</dbReference>
<sequence length="172" mass="19391">MRVDASFTDFVTARSTALLRTAYLLTGDRGHAEDLLQTALLRAARRWRSVQDAPEAYVRRILVNLSHDRRRLLFRRPREAPLPPDPDLVRGADAGLERVAERDSVVAALAALPVRQRQVIVLRYFEDLSVDQTAELLRCTPGTVKSHASRALSRLRELLAADESEEVSCVHR</sequence>
<comment type="caution">
    <text evidence="8">The sequence shown here is derived from an EMBL/GenBank/DDBJ whole genome shotgun (WGS) entry which is preliminary data.</text>
</comment>
<organism evidence="8 9">
    <name type="scientific">Dactylosporangium salmoneum</name>
    <dbReference type="NCBI Taxonomy" id="53361"/>
    <lineage>
        <taxon>Bacteria</taxon>
        <taxon>Bacillati</taxon>
        <taxon>Actinomycetota</taxon>
        <taxon>Actinomycetes</taxon>
        <taxon>Micromonosporales</taxon>
        <taxon>Micromonosporaceae</taxon>
        <taxon>Dactylosporangium</taxon>
    </lineage>
</organism>
<dbReference type="InterPro" id="IPR039425">
    <property type="entry name" value="RNA_pol_sigma-70-like"/>
</dbReference>
<dbReference type="InterPro" id="IPR036388">
    <property type="entry name" value="WH-like_DNA-bd_sf"/>
</dbReference>
<dbReference type="InterPro" id="IPR007627">
    <property type="entry name" value="RNA_pol_sigma70_r2"/>
</dbReference>
<evidence type="ECO:0000259" key="7">
    <source>
        <dbReference type="Pfam" id="PF08281"/>
    </source>
</evidence>
<dbReference type="PANTHER" id="PTHR43133:SF50">
    <property type="entry name" value="ECF RNA POLYMERASE SIGMA FACTOR SIGM"/>
    <property type="match status" value="1"/>
</dbReference>
<dbReference type="Pfam" id="PF04542">
    <property type="entry name" value="Sigma70_r2"/>
    <property type="match status" value="1"/>
</dbReference>
<protein>
    <submittedName>
        <fullName evidence="8">SigE family RNA polymerase sigma factor</fullName>
    </submittedName>
</protein>
<dbReference type="CDD" id="cd06171">
    <property type="entry name" value="Sigma70_r4"/>
    <property type="match status" value="1"/>
</dbReference>
<dbReference type="InterPro" id="IPR013324">
    <property type="entry name" value="RNA_pol_sigma_r3/r4-like"/>
</dbReference>
<accession>A0ABP5UWI0</accession>
<evidence type="ECO:0000259" key="6">
    <source>
        <dbReference type="Pfam" id="PF04542"/>
    </source>
</evidence>
<evidence type="ECO:0000256" key="2">
    <source>
        <dbReference type="ARBA" id="ARBA00023015"/>
    </source>
</evidence>
<dbReference type="SUPFAM" id="SSF88946">
    <property type="entry name" value="Sigma2 domain of RNA polymerase sigma factors"/>
    <property type="match status" value="1"/>
</dbReference>
<dbReference type="InterPro" id="IPR014284">
    <property type="entry name" value="RNA_pol_sigma-70_dom"/>
</dbReference>